<dbReference type="Gene3D" id="1.10.3580.10">
    <property type="entry name" value="ATP12 ATPase"/>
    <property type="match status" value="1"/>
</dbReference>
<dbReference type="PANTHER" id="PTHR21013">
    <property type="entry name" value="ATP SYNTHASE MITOCHONDRIAL F1 COMPLEX ASSEMBLY FACTOR 2/ATP12 PROTEIN, MITOCHONDRIAL PRECURSOR"/>
    <property type="match status" value="1"/>
</dbReference>
<dbReference type="OMA" id="QGWVMGL"/>
<dbReference type="GO" id="GO:0005739">
    <property type="term" value="C:mitochondrion"/>
    <property type="evidence" value="ECO:0007669"/>
    <property type="project" value="UniProtKB-SubCell"/>
</dbReference>
<dbReference type="GeneID" id="54780587"/>
<keyword evidence="4" id="KW-0496">Mitochondrion</keyword>
<dbReference type="InterPro" id="IPR011419">
    <property type="entry name" value="ATP12_ATP_synth-F1-assembly"/>
</dbReference>
<dbReference type="InterPro" id="IPR023335">
    <property type="entry name" value="ATP12_ortho_dom_sf"/>
</dbReference>
<dbReference type="Gene3D" id="3.30.2180.10">
    <property type="entry name" value="ATP12-like"/>
    <property type="match status" value="1"/>
</dbReference>
<gene>
    <name evidence="6" type="ORF">DIURU_001936</name>
</gene>
<dbReference type="PANTHER" id="PTHR21013:SF10">
    <property type="entry name" value="ATP SYNTHASE MITOCHONDRIAL F1 COMPLEX ASSEMBLY FACTOR 2"/>
    <property type="match status" value="1"/>
</dbReference>
<dbReference type="VEuPathDB" id="FungiDB:DIURU_001936"/>
<dbReference type="EMBL" id="SWFT01000059">
    <property type="protein sequence ID" value="KAA8904355.1"/>
    <property type="molecule type" value="Genomic_DNA"/>
</dbReference>
<keyword evidence="5" id="KW-0143">Chaperone</keyword>
<reference evidence="6 7" key="1">
    <citation type="submission" date="2019-07" db="EMBL/GenBank/DDBJ databases">
        <title>Genome assembly of two rare yeast pathogens: Diutina rugosa and Trichomonascus ciferrii.</title>
        <authorList>
            <person name="Mixao V."/>
            <person name="Saus E."/>
            <person name="Hansen A."/>
            <person name="Lass-Flor C."/>
            <person name="Gabaldon T."/>
        </authorList>
    </citation>
    <scope>NUCLEOTIDE SEQUENCE [LARGE SCALE GENOMIC DNA]</scope>
    <source>
        <strain evidence="6 7">CBS 613</strain>
    </source>
</reference>
<comment type="caution">
    <text evidence="6">The sequence shown here is derived from an EMBL/GenBank/DDBJ whole genome shotgun (WGS) entry which is preliminary data.</text>
</comment>
<comment type="subcellular location">
    <subcellularLocation>
        <location evidence="1">Mitochondrion</location>
    </subcellularLocation>
</comment>
<accession>A0A642US71</accession>
<dbReference type="AlphaFoldDB" id="A0A642US71"/>
<sequence>MIRRVGNNILKASATAAKSKTVNASVFRSYAVLSSKGDQTIEHNTKTETNRLSKTLKKFWINVDTRFNEKTQSWDICLDDKPIKTPLGFPLAIPKCKKDLAYLVAHEWANLANLKVKTNSLPLTSLVARTIDLKETNKNDNPDLVAKVGNLDDIKMEFLRFFNTDTCLIFTTKDEYDGRLRQRQDELYLPLIKEYEDFFTKWGKEHDLLPEPSFKVKINYLDCETDGIRGNDQDSITQKVVLNWLDALPVDDIVAMEKTIMTAKSFLCGASLVRSNCGDPKLMKELYQFNKDGPETYFHKTIPEIIELGNLETIYQTEEWGEVEDTHDVDKVDWIRNLTAAALLVH</sequence>
<dbReference type="InterPro" id="IPR042272">
    <property type="entry name" value="ATP12_ATP_synth-F1-assembly_N"/>
</dbReference>
<comment type="similarity">
    <text evidence="2">Belongs to the ATP12 family.</text>
</comment>
<organism evidence="6 7">
    <name type="scientific">Diutina rugosa</name>
    <name type="common">Yeast</name>
    <name type="synonym">Candida rugosa</name>
    <dbReference type="NCBI Taxonomy" id="5481"/>
    <lineage>
        <taxon>Eukaryota</taxon>
        <taxon>Fungi</taxon>
        <taxon>Dikarya</taxon>
        <taxon>Ascomycota</taxon>
        <taxon>Saccharomycotina</taxon>
        <taxon>Pichiomycetes</taxon>
        <taxon>Debaryomycetaceae</taxon>
        <taxon>Diutina</taxon>
    </lineage>
</organism>
<dbReference type="RefSeq" id="XP_034013261.1">
    <property type="nucleotide sequence ID" value="XM_034154532.1"/>
</dbReference>
<evidence type="ECO:0000256" key="5">
    <source>
        <dbReference type="ARBA" id="ARBA00023186"/>
    </source>
</evidence>
<dbReference type="GO" id="GO:0033615">
    <property type="term" value="P:mitochondrial proton-transporting ATP synthase complex assembly"/>
    <property type="evidence" value="ECO:0007669"/>
    <property type="project" value="TreeGrafter"/>
</dbReference>
<dbReference type="OrthoDB" id="5322896at2759"/>
<evidence type="ECO:0000256" key="4">
    <source>
        <dbReference type="ARBA" id="ARBA00023128"/>
    </source>
</evidence>
<dbReference type="Pfam" id="PF07542">
    <property type="entry name" value="ATP12"/>
    <property type="match status" value="1"/>
</dbReference>
<evidence type="ECO:0000313" key="7">
    <source>
        <dbReference type="Proteomes" id="UP000449547"/>
    </source>
</evidence>
<keyword evidence="7" id="KW-1185">Reference proteome</keyword>
<evidence type="ECO:0000256" key="1">
    <source>
        <dbReference type="ARBA" id="ARBA00004173"/>
    </source>
</evidence>
<name>A0A642US71_DIURU</name>
<evidence type="ECO:0000256" key="2">
    <source>
        <dbReference type="ARBA" id="ARBA00008231"/>
    </source>
</evidence>
<proteinExistence type="inferred from homology"/>
<keyword evidence="3" id="KW-0809">Transit peptide</keyword>
<dbReference type="SUPFAM" id="SSF160909">
    <property type="entry name" value="ATP12-like"/>
    <property type="match status" value="1"/>
</dbReference>
<dbReference type="Proteomes" id="UP000449547">
    <property type="component" value="Unassembled WGS sequence"/>
</dbReference>
<evidence type="ECO:0000256" key="3">
    <source>
        <dbReference type="ARBA" id="ARBA00022946"/>
    </source>
</evidence>
<protein>
    <submittedName>
        <fullName evidence="6">Uncharacterized protein</fullName>
    </submittedName>
</protein>
<evidence type="ECO:0000313" key="6">
    <source>
        <dbReference type="EMBL" id="KAA8904355.1"/>
    </source>
</evidence>